<name>A0A9W9W448_9EURO</name>
<dbReference type="RefSeq" id="XP_056490323.1">
    <property type="nucleotide sequence ID" value="XM_056631021.1"/>
</dbReference>
<reference evidence="1" key="2">
    <citation type="journal article" date="2023" name="IMA Fungus">
        <title>Comparative genomic study of the Penicillium genus elucidates a diverse pangenome and 15 lateral gene transfer events.</title>
        <authorList>
            <person name="Petersen C."/>
            <person name="Sorensen T."/>
            <person name="Nielsen M.R."/>
            <person name="Sondergaard T.E."/>
            <person name="Sorensen J.L."/>
            <person name="Fitzpatrick D.A."/>
            <person name="Frisvad J.C."/>
            <person name="Nielsen K.L."/>
        </authorList>
    </citation>
    <scope>NUCLEOTIDE SEQUENCE</scope>
    <source>
        <strain evidence="1">IBT 29677</strain>
    </source>
</reference>
<dbReference type="AlphaFoldDB" id="A0A9W9W448"/>
<evidence type="ECO:0000313" key="1">
    <source>
        <dbReference type="EMBL" id="KAJ5398271.1"/>
    </source>
</evidence>
<gene>
    <name evidence="1" type="ORF">N7509_006384</name>
</gene>
<keyword evidence="2" id="KW-1185">Reference proteome</keyword>
<dbReference type="OrthoDB" id="648861at2759"/>
<evidence type="ECO:0000313" key="2">
    <source>
        <dbReference type="Proteomes" id="UP001147747"/>
    </source>
</evidence>
<accession>A0A9W9W448</accession>
<comment type="caution">
    <text evidence="1">The sequence shown here is derived from an EMBL/GenBank/DDBJ whole genome shotgun (WGS) entry which is preliminary data.</text>
</comment>
<protein>
    <submittedName>
        <fullName evidence="1">Uncharacterized protein</fullName>
    </submittedName>
</protein>
<dbReference type="GeneID" id="81370001"/>
<reference evidence="1" key="1">
    <citation type="submission" date="2022-12" db="EMBL/GenBank/DDBJ databases">
        <authorList>
            <person name="Petersen C."/>
        </authorList>
    </citation>
    <scope>NUCLEOTIDE SEQUENCE</scope>
    <source>
        <strain evidence="1">IBT 29677</strain>
    </source>
</reference>
<proteinExistence type="predicted"/>
<dbReference type="Proteomes" id="UP001147747">
    <property type="component" value="Unassembled WGS sequence"/>
</dbReference>
<sequence length="267" mass="30205">MVGFHGITISFNGRDDTNTGENPKDLMAVLMELGAIPALRGARRQQSYLIECFGNGLPSEENDEDLRKERCREKFDAIFAYLSKVRSFRAWDQSAKLRMAAEPLIEELREAKIDALRADLGRIHAECKLVVASQELPSTVFENFDSGIFAILTVKALSLSATVMLNQTIGRNLRTDEQTQSAAHELIQISRIFRKSQRLVSPCSTIWPLPIFFAGIGVTDEIYQDWALDYMKELEHWGAHVVKAKDTMDQFIRMQTKDGDRSFSINA</sequence>
<dbReference type="EMBL" id="JAPZBU010000006">
    <property type="protein sequence ID" value="KAJ5398271.1"/>
    <property type="molecule type" value="Genomic_DNA"/>
</dbReference>
<organism evidence="1 2">
    <name type="scientific">Penicillium cosmopolitanum</name>
    <dbReference type="NCBI Taxonomy" id="1131564"/>
    <lineage>
        <taxon>Eukaryota</taxon>
        <taxon>Fungi</taxon>
        <taxon>Dikarya</taxon>
        <taxon>Ascomycota</taxon>
        <taxon>Pezizomycotina</taxon>
        <taxon>Eurotiomycetes</taxon>
        <taxon>Eurotiomycetidae</taxon>
        <taxon>Eurotiales</taxon>
        <taxon>Aspergillaceae</taxon>
        <taxon>Penicillium</taxon>
    </lineage>
</organism>